<dbReference type="AlphaFoldDB" id="A0A067MKJ7"/>
<dbReference type="PANTHER" id="PTHR13237">
    <property type="entry name" value="SOMETHING ABOUT SILENCING PROTEIN 10-RELATED"/>
    <property type="match status" value="1"/>
</dbReference>
<feature type="compositionally biased region" description="Polar residues" evidence="1">
    <location>
        <begin position="220"/>
        <end position="240"/>
    </location>
</feature>
<dbReference type="FunCoup" id="A0A067MKJ7">
    <property type="interactions" value="852"/>
</dbReference>
<reference evidence="3" key="1">
    <citation type="journal article" date="2014" name="Proc. Natl. Acad. Sci. U.S.A.">
        <title>Extensive sampling of basidiomycete genomes demonstrates inadequacy of the white-rot/brown-rot paradigm for wood decay fungi.</title>
        <authorList>
            <person name="Riley R."/>
            <person name="Salamov A.A."/>
            <person name="Brown D.W."/>
            <person name="Nagy L.G."/>
            <person name="Floudas D."/>
            <person name="Held B.W."/>
            <person name="Levasseur A."/>
            <person name="Lombard V."/>
            <person name="Morin E."/>
            <person name="Otillar R."/>
            <person name="Lindquist E.A."/>
            <person name="Sun H."/>
            <person name="LaButti K.M."/>
            <person name="Schmutz J."/>
            <person name="Jabbour D."/>
            <person name="Luo H."/>
            <person name="Baker S.E."/>
            <person name="Pisabarro A.G."/>
            <person name="Walton J.D."/>
            <person name="Blanchette R.A."/>
            <person name="Henrissat B."/>
            <person name="Martin F."/>
            <person name="Cullen D."/>
            <person name="Hibbett D.S."/>
            <person name="Grigoriev I.V."/>
        </authorList>
    </citation>
    <scope>NUCLEOTIDE SEQUENCE [LARGE SCALE GENOMIC DNA]</scope>
    <source>
        <strain evidence="3">FD-172 SS1</strain>
    </source>
</reference>
<feature type="region of interest" description="Disordered" evidence="1">
    <location>
        <begin position="164"/>
        <end position="242"/>
    </location>
</feature>
<dbReference type="Proteomes" id="UP000027195">
    <property type="component" value="Unassembled WGS sequence"/>
</dbReference>
<organism evidence="2 3">
    <name type="scientific">Botryobasidium botryosum (strain FD-172 SS1)</name>
    <dbReference type="NCBI Taxonomy" id="930990"/>
    <lineage>
        <taxon>Eukaryota</taxon>
        <taxon>Fungi</taxon>
        <taxon>Dikarya</taxon>
        <taxon>Basidiomycota</taxon>
        <taxon>Agaricomycotina</taxon>
        <taxon>Agaricomycetes</taxon>
        <taxon>Cantharellales</taxon>
        <taxon>Botryobasidiaceae</taxon>
        <taxon>Botryobasidium</taxon>
    </lineage>
</organism>
<dbReference type="GO" id="GO:0000462">
    <property type="term" value="P:maturation of SSU-rRNA from tricistronic rRNA transcript (SSU-rRNA, 5.8S rRNA, LSU-rRNA)"/>
    <property type="evidence" value="ECO:0007669"/>
    <property type="project" value="TreeGrafter"/>
</dbReference>
<evidence type="ECO:0000313" key="3">
    <source>
        <dbReference type="Proteomes" id="UP000027195"/>
    </source>
</evidence>
<dbReference type="PANTHER" id="PTHR13237:SF9">
    <property type="entry name" value="NEUROGUIDIN"/>
    <property type="match status" value="1"/>
</dbReference>
<dbReference type="OrthoDB" id="203440at2759"/>
<dbReference type="InterPro" id="IPR007146">
    <property type="entry name" value="Sas10/Utp3/C1D"/>
</dbReference>
<name>A0A067MKJ7_BOTB1</name>
<dbReference type="HOGENOM" id="CLU_031901_3_0_1"/>
<accession>A0A067MKJ7</accession>
<evidence type="ECO:0000256" key="1">
    <source>
        <dbReference type="SAM" id="MobiDB-lite"/>
    </source>
</evidence>
<dbReference type="Pfam" id="PF04000">
    <property type="entry name" value="Sas10_Utp3"/>
    <property type="match status" value="1"/>
</dbReference>
<feature type="region of interest" description="Disordered" evidence="1">
    <location>
        <begin position="312"/>
        <end position="372"/>
    </location>
</feature>
<feature type="compositionally biased region" description="Basic and acidic residues" evidence="1">
    <location>
        <begin position="318"/>
        <end position="339"/>
    </location>
</feature>
<evidence type="ECO:0000313" key="2">
    <source>
        <dbReference type="EMBL" id="KDQ12372.1"/>
    </source>
</evidence>
<dbReference type="EMBL" id="KL198051">
    <property type="protein sequence ID" value="KDQ12372.1"/>
    <property type="molecule type" value="Genomic_DNA"/>
</dbReference>
<proteinExistence type="predicted"/>
<sequence>MDTISSVSVQAFSDVANEMAASMASVRETVQTLAKKQRNTSELDLKSGISLLSLKDHTLLSYLQSLVLLSSHRMLGHSLLERTAPSASFGTAEREKRGIEAGDLVDSLVESRIILEKVKILETKMKYQIDKLVRMAEDNSTDAQNVTDDPLAFRPNPQNLIEETQDAAASDNDEDEEPDRSGVYRPPKLAPMPYNETSRKDKSKRRAPVPSALASLAYNDPSNPHVESTSGLGSMPSLSTARARELDRMTRFEEENMTRLVLNKKETLRRKRDEADIALGGTGMIEGRGKRGGLAEEFGDIFRSVAKNKHSFGGDGYEELRNKSKKQGVLERSRQRSTAEVDDGPSDNGRAKKKGRFERDIKTMKKKSKSRR</sequence>
<protein>
    <recommendedName>
        <fullName evidence="4">Neuroguidin</fullName>
    </recommendedName>
</protein>
<keyword evidence="3" id="KW-1185">Reference proteome</keyword>
<dbReference type="GO" id="GO:0032040">
    <property type="term" value="C:small-subunit processome"/>
    <property type="evidence" value="ECO:0007669"/>
    <property type="project" value="TreeGrafter"/>
</dbReference>
<gene>
    <name evidence="2" type="ORF">BOTBODRAFT_56937</name>
</gene>
<dbReference type="STRING" id="930990.A0A067MKJ7"/>
<dbReference type="InParanoid" id="A0A067MKJ7"/>
<evidence type="ECO:0008006" key="4">
    <source>
        <dbReference type="Google" id="ProtNLM"/>
    </source>
</evidence>